<keyword evidence="3" id="KW-1185">Reference proteome</keyword>
<evidence type="ECO:0000256" key="1">
    <source>
        <dbReference type="SAM" id="MobiDB-lite"/>
    </source>
</evidence>
<feature type="compositionally biased region" description="Basic and acidic residues" evidence="1">
    <location>
        <begin position="36"/>
        <end position="46"/>
    </location>
</feature>
<protein>
    <submittedName>
        <fullName evidence="2">Uncharacterized protein</fullName>
    </submittedName>
</protein>
<organism evidence="2 3">
    <name type="scientific">Planoprotostelium fungivorum</name>
    <dbReference type="NCBI Taxonomy" id="1890364"/>
    <lineage>
        <taxon>Eukaryota</taxon>
        <taxon>Amoebozoa</taxon>
        <taxon>Evosea</taxon>
        <taxon>Variosea</taxon>
        <taxon>Cavosteliida</taxon>
        <taxon>Cavosteliaceae</taxon>
        <taxon>Planoprotostelium</taxon>
    </lineage>
</organism>
<name>A0A2P6N8A8_9EUKA</name>
<dbReference type="EMBL" id="MDYQ01000159">
    <property type="protein sequence ID" value="PRP80180.1"/>
    <property type="molecule type" value="Genomic_DNA"/>
</dbReference>
<evidence type="ECO:0000313" key="3">
    <source>
        <dbReference type="Proteomes" id="UP000241769"/>
    </source>
</evidence>
<dbReference type="Proteomes" id="UP000241769">
    <property type="component" value="Unassembled WGS sequence"/>
</dbReference>
<sequence length="747" mass="85439">MSHEERRNLLSNRLLKRMAQKNQSVYRGPWAPSQLDVKDGRMDDERDSTVQVVDLVSDSEDELDEDRTQGRTRAGETRFSTLKRILDNMDEVEDSVISSEDKERLSKLKFSKAGQFCTVDLDYDPMDDPVFKHVFAEKARQKKARGGSLSSGATEDSRPLQTVPTARLKNAYASMNQYLRQAALLWKTVRPDEEFSWETLFNRSFIKIWIWFWDKRASVGETSFATPQNRVKGIAEVIKRSMAYLPEDANQEYYSTQMVVSRDLLNGARSVARGTEAANCAANSHREILEQNKQVTYYQSHEGHLDLPAARRLQDALIILLSLSAGGQRPQFVHLLEYDTIDGNPKIGFFLRMPDEKIVRVAGSRVPLPPSIARFWGYFVKHARPVLMSEDQREAWYRSQDPHLSAEKRKVAIRQIDRHLFYDTKGRGAEPKSVDCCIKNFVSTYVPEAKYGTGMSICRCFASYVFLGWQTETGERVEVGDYCKLINTSEKMFMDHYNREAGTEKLRETQDKLSKSLHPTSHDKSVSDILGFICDIDDVVDQEDEREESDQEQKEETYDLCDLEEYLTQYEWIQANPSQNRSYNYKVNLSSLSTEKVKFFPTPLKPLPLPSLGPSRAQDEVGGGSLRLACLSENFAHQIMSYRLQSPTQVLWTRLATPDSDSALFLTPVRCFWALQIASKRLEIDAWVILFAWMLSFGPPESQDHITSQDLMSIINKTSPDQLEITFNTKCMSGSNRGSHDRILGPI</sequence>
<feature type="region of interest" description="Disordered" evidence="1">
    <location>
        <begin position="25"/>
        <end position="46"/>
    </location>
</feature>
<comment type="caution">
    <text evidence="2">The sequence shown here is derived from an EMBL/GenBank/DDBJ whole genome shotgun (WGS) entry which is preliminary data.</text>
</comment>
<dbReference type="AlphaFoldDB" id="A0A2P6N8A8"/>
<proteinExistence type="predicted"/>
<dbReference type="InParanoid" id="A0A2P6N8A8"/>
<reference evidence="2 3" key="1">
    <citation type="journal article" date="2018" name="Genome Biol. Evol.">
        <title>Multiple Roots of Fruiting Body Formation in Amoebozoa.</title>
        <authorList>
            <person name="Hillmann F."/>
            <person name="Forbes G."/>
            <person name="Novohradska S."/>
            <person name="Ferling I."/>
            <person name="Riege K."/>
            <person name="Groth M."/>
            <person name="Westermann M."/>
            <person name="Marz M."/>
            <person name="Spaller T."/>
            <person name="Winckler T."/>
            <person name="Schaap P."/>
            <person name="Glockner G."/>
        </authorList>
    </citation>
    <scope>NUCLEOTIDE SEQUENCE [LARGE SCALE GENOMIC DNA]</scope>
    <source>
        <strain evidence="2 3">Jena</strain>
    </source>
</reference>
<evidence type="ECO:0000313" key="2">
    <source>
        <dbReference type="EMBL" id="PRP80180.1"/>
    </source>
</evidence>
<gene>
    <name evidence="2" type="ORF">PROFUN_12138</name>
</gene>
<accession>A0A2P6N8A8</accession>